<dbReference type="EMBL" id="CP020559">
    <property type="protein sequence ID" value="ARE89693.1"/>
    <property type="molecule type" value="Genomic_DNA"/>
</dbReference>
<dbReference type="PROSITE" id="PS00676">
    <property type="entry name" value="SIGMA54_INTERACT_2"/>
    <property type="match status" value="1"/>
</dbReference>
<dbReference type="GO" id="GO:0006355">
    <property type="term" value="P:regulation of DNA-templated transcription"/>
    <property type="evidence" value="ECO:0007669"/>
    <property type="project" value="InterPro"/>
</dbReference>
<organism evidence="8 10">
    <name type="scientific">Clostridium formicaceticum</name>
    <dbReference type="NCBI Taxonomy" id="1497"/>
    <lineage>
        <taxon>Bacteria</taxon>
        <taxon>Bacillati</taxon>
        <taxon>Bacillota</taxon>
        <taxon>Clostridia</taxon>
        <taxon>Eubacteriales</taxon>
        <taxon>Clostridiaceae</taxon>
        <taxon>Clostridium</taxon>
    </lineage>
</organism>
<dbReference type="InterPro" id="IPR013767">
    <property type="entry name" value="PAS_fold"/>
</dbReference>
<dbReference type="AlphaFoldDB" id="A0AAC9RRZ3"/>
<evidence type="ECO:0000256" key="2">
    <source>
        <dbReference type="ARBA" id="ARBA00022840"/>
    </source>
</evidence>
<dbReference type="EMBL" id="CP017603">
    <property type="protein sequence ID" value="AOY75258.1"/>
    <property type="molecule type" value="Genomic_DNA"/>
</dbReference>
<dbReference type="FunFam" id="3.40.50.300:FF:000006">
    <property type="entry name" value="DNA-binding transcriptional regulator NtrC"/>
    <property type="match status" value="1"/>
</dbReference>
<dbReference type="CDD" id="cd00009">
    <property type="entry name" value="AAA"/>
    <property type="match status" value="1"/>
</dbReference>
<dbReference type="GO" id="GO:0005524">
    <property type="term" value="F:ATP binding"/>
    <property type="evidence" value="ECO:0007669"/>
    <property type="project" value="UniProtKB-KW"/>
</dbReference>
<dbReference type="InterPro" id="IPR035965">
    <property type="entry name" value="PAS-like_dom_sf"/>
</dbReference>
<evidence type="ECO:0000313" key="10">
    <source>
        <dbReference type="Proteomes" id="UP000192478"/>
    </source>
</evidence>
<accession>A0AAC9RRZ3</accession>
<keyword evidence="4" id="KW-0804">Transcription</keyword>
<evidence type="ECO:0000256" key="1">
    <source>
        <dbReference type="ARBA" id="ARBA00022741"/>
    </source>
</evidence>
<evidence type="ECO:0000256" key="3">
    <source>
        <dbReference type="ARBA" id="ARBA00023015"/>
    </source>
</evidence>
<proteinExistence type="predicted"/>
<keyword evidence="7" id="KW-0418">Kinase</keyword>
<dbReference type="Gene3D" id="1.10.8.60">
    <property type="match status" value="1"/>
</dbReference>
<dbReference type="Gene3D" id="1.10.10.60">
    <property type="entry name" value="Homeodomain-like"/>
    <property type="match status" value="1"/>
</dbReference>
<sequence length="635" mass="71992">MEDILLVAPYRELAILAEEYRNKTNLPFSTVIGNLDEGLDEIKESIKKGSKIIVTRGGTAKYLKENLSVPVIEIPVTSFDILKAIGNVSSKGYKKIAFLTTSNIIFKTEHFNRIMDITLQFESCEEVKDLPERVKFLVDKKAIDAIIGDVIATNESIKNGVYGELLQSGEESIKYALEEAERVLKMNMRERARVKEMETILNMIDEAVLTIDKDEVVTVYNSKAEKIFGKAKDRVIGRKIKDCLPNSTLTKVLRSSAGEANMIMEVNDKKVVSNRIPITIDQHLHGAVAIFEEIKSIQKLELNIRKKLNEKGFVAKHSFLDIIGSSNGLKGLIYQAQRYAKSEGTVLIYGETGTGKEIFAQSIHNDSKRVKGPFVSINCAAINENLLESELFGYEAGAFTGALRGGKEGLFELAHGGTLFLDEIGETSLSFQAKLLRVLQEKEIRKIGGDKVIPIDVRIICATNRNLKEEVRNKGFREDLYYRLSVLELNLLPLRERREDVVPMAIAFLKEQCVKENRNMYWKNDNIFAPLLAYDWYGNARELKNFIERLVICCYSNELTENFVKEMLGSKLEKDGEQDTITIGFTEDMKVVEREVLKQLLDRYNGDKERLCKALNISTTTLWRKLSYKNEMDIS</sequence>
<evidence type="ECO:0000313" key="7">
    <source>
        <dbReference type="EMBL" id="AOY75258.1"/>
    </source>
</evidence>
<name>A0AAC9RRZ3_9CLOT</name>
<dbReference type="PROSITE" id="PS50112">
    <property type="entry name" value="PAS"/>
    <property type="match status" value="1"/>
</dbReference>
<protein>
    <submittedName>
        <fullName evidence="7">Histidine kinase</fullName>
    </submittedName>
    <submittedName>
        <fullName evidence="8">Propionate catabolism operon regulatory protein</fullName>
    </submittedName>
</protein>
<dbReference type="InterPro" id="IPR009057">
    <property type="entry name" value="Homeodomain-like_sf"/>
</dbReference>
<dbReference type="InterPro" id="IPR058031">
    <property type="entry name" value="AAA_lid_NorR"/>
</dbReference>
<keyword evidence="3" id="KW-0805">Transcription regulation</keyword>
<dbReference type="InterPro" id="IPR025943">
    <property type="entry name" value="Sigma_54_int_dom_ATP-bd_2"/>
</dbReference>
<dbReference type="KEGG" id="cfm:BJL90_04660"/>
<dbReference type="Proteomes" id="UP000192478">
    <property type="component" value="Chromosome"/>
</dbReference>
<dbReference type="PANTHER" id="PTHR32071:SF57">
    <property type="entry name" value="C4-DICARBOXYLATE TRANSPORT TRANSCRIPTIONAL REGULATORY PROTEIN DCTD"/>
    <property type="match status" value="1"/>
</dbReference>
<dbReference type="Pfam" id="PF06506">
    <property type="entry name" value="PrpR_N"/>
    <property type="match status" value="1"/>
</dbReference>
<evidence type="ECO:0000256" key="4">
    <source>
        <dbReference type="ARBA" id="ARBA00023163"/>
    </source>
</evidence>
<dbReference type="PROSITE" id="PS50045">
    <property type="entry name" value="SIGMA54_INTERACT_4"/>
    <property type="match status" value="1"/>
</dbReference>
<dbReference type="Pfam" id="PF25601">
    <property type="entry name" value="AAA_lid_14"/>
    <property type="match status" value="1"/>
</dbReference>
<dbReference type="PROSITE" id="PS00675">
    <property type="entry name" value="SIGMA54_INTERACT_1"/>
    <property type="match status" value="1"/>
</dbReference>
<dbReference type="Pfam" id="PF02954">
    <property type="entry name" value="HTH_8"/>
    <property type="match status" value="1"/>
</dbReference>
<evidence type="ECO:0000313" key="8">
    <source>
        <dbReference type="EMBL" id="ARE89693.1"/>
    </source>
</evidence>
<evidence type="ECO:0000259" key="5">
    <source>
        <dbReference type="PROSITE" id="PS50045"/>
    </source>
</evidence>
<dbReference type="SUPFAM" id="SSF46689">
    <property type="entry name" value="Homeodomain-like"/>
    <property type="match status" value="1"/>
</dbReference>
<dbReference type="GO" id="GO:0016301">
    <property type="term" value="F:kinase activity"/>
    <property type="evidence" value="ECO:0007669"/>
    <property type="project" value="UniProtKB-KW"/>
</dbReference>
<reference evidence="8 10" key="2">
    <citation type="submission" date="2017-03" db="EMBL/GenBank/DDBJ databases">
        <title>Complete sequence of Clostridium formicaceticum DSM 92.</title>
        <authorList>
            <person name="Poehlein A."/>
            <person name="Karl M."/>
            <person name="Bengelsdorf F.R."/>
            <person name="Duerre P."/>
            <person name="Daniel R."/>
        </authorList>
    </citation>
    <scope>NUCLEOTIDE SEQUENCE [LARGE SCALE GENOMIC DNA]</scope>
    <source>
        <strain evidence="8 10">DSM 92</strain>
    </source>
</reference>
<feature type="domain" description="PAS" evidence="6">
    <location>
        <begin position="193"/>
        <end position="238"/>
    </location>
</feature>
<keyword evidence="7" id="KW-0808">Transferase</keyword>
<gene>
    <name evidence="8" type="primary">prpR</name>
    <name evidence="7" type="ORF">BJL90_04660</name>
    <name evidence="8" type="ORF">CLFO_41740</name>
</gene>
<dbReference type="InterPro" id="IPR010524">
    <property type="entry name" value="Sig_transdc_resp-reg_PrpR_N"/>
</dbReference>
<keyword evidence="2" id="KW-0067">ATP-binding</keyword>
<dbReference type="GO" id="GO:0043565">
    <property type="term" value="F:sequence-specific DNA binding"/>
    <property type="evidence" value="ECO:0007669"/>
    <property type="project" value="InterPro"/>
</dbReference>
<dbReference type="Pfam" id="PF00989">
    <property type="entry name" value="PAS"/>
    <property type="match status" value="1"/>
</dbReference>
<dbReference type="InterPro" id="IPR002197">
    <property type="entry name" value="HTH_Fis"/>
</dbReference>
<dbReference type="GO" id="GO:0000156">
    <property type="term" value="F:phosphorelay response regulator activity"/>
    <property type="evidence" value="ECO:0007669"/>
    <property type="project" value="InterPro"/>
</dbReference>
<feature type="domain" description="Sigma-54 factor interaction" evidence="5">
    <location>
        <begin position="322"/>
        <end position="552"/>
    </location>
</feature>
<dbReference type="SMART" id="SM00382">
    <property type="entry name" value="AAA"/>
    <property type="match status" value="1"/>
</dbReference>
<dbReference type="PANTHER" id="PTHR32071">
    <property type="entry name" value="TRANSCRIPTIONAL REGULATORY PROTEIN"/>
    <property type="match status" value="1"/>
</dbReference>
<dbReference type="SUPFAM" id="SSF55785">
    <property type="entry name" value="PYP-like sensor domain (PAS domain)"/>
    <property type="match status" value="1"/>
</dbReference>
<evidence type="ECO:0000259" key="6">
    <source>
        <dbReference type="PROSITE" id="PS50112"/>
    </source>
</evidence>
<dbReference type="InterPro" id="IPR027417">
    <property type="entry name" value="P-loop_NTPase"/>
</dbReference>
<dbReference type="InterPro" id="IPR003593">
    <property type="entry name" value="AAA+_ATPase"/>
</dbReference>
<reference evidence="7 9" key="1">
    <citation type="submission" date="2016-10" db="EMBL/GenBank/DDBJ databases">
        <title>Complete Genome Sequence of Acetogen Clostridium formicoaceticum ATCC 27076.</title>
        <authorList>
            <person name="Bao T."/>
            <person name="Cheng C."/>
            <person name="Zhao J."/>
            <person name="Yang S.-T."/>
            <person name="Wang J."/>
            <person name="Wang M."/>
        </authorList>
    </citation>
    <scope>NUCLEOTIDE SEQUENCE [LARGE SCALE GENOMIC DNA]</scope>
    <source>
        <strain evidence="7 9">ATCC 27076</strain>
    </source>
</reference>
<dbReference type="Gene3D" id="3.30.450.20">
    <property type="entry name" value="PAS domain"/>
    <property type="match status" value="1"/>
</dbReference>
<dbReference type="InterPro" id="IPR025662">
    <property type="entry name" value="Sigma_54_int_dom_ATP-bd_1"/>
</dbReference>
<dbReference type="Pfam" id="PF00158">
    <property type="entry name" value="Sigma54_activat"/>
    <property type="match status" value="1"/>
</dbReference>
<dbReference type="SUPFAM" id="SSF159800">
    <property type="entry name" value="PrpR receptor domain-like"/>
    <property type="match status" value="1"/>
</dbReference>
<dbReference type="InterPro" id="IPR002078">
    <property type="entry name" value="Sigma_54_int"/>
</dbReference>
<dbReference type="InterPro" id="IPR000014">
    <property type="entry name" value="PAS"/>
</dbReference>
<dbReference type="SUPFAM" id="SSF52540">
    <property type="entry name" value="P-loop containing nucleoside triphosphate hydrolases"/>
    <property type="match status" value="1"/>
</dbReference>
<dbReference type="Gene3D" id="3.40.50.2300">
    <property type="match status" value="1"/>
</dbReference>
<keyword evidence="1" id="KW-0547">Nucleotide-binding</keyword>
<dbReference type="RefSeq" id="WP_070964702.1">
    <property type="nucleotide sequence ID" value="NZ_CP017603.1"/>
</dbReference>
<evidence type="ECO:0000313" key="9">
    <source>
        <dbReference type="Proteomes" id="UP000177894"/>
    </source>
</evidence>
<dbReference type="Proteomes" id="UP000177894">
    <property type="component" value="Chromosome"/>
</dbReference>
<keyword evidence="9" id="KW-1185">Reference proteome</keyword>
<dbReference type="Gene3D" id="3.40.50.300">
    <property type="entry name" value="P-loop containing nucleotide triphosphate hydrolases"/>
    <property type="match status" value="1"/>
</dbReference>
<dbReference type="Gene3D" id="3.40.50.10660">
    <property type="entry name" value="PrpR receptor domain-like"/>
    <property type="match status" value="1"/>
</dbReference>